<protein>
    <submittedName>
        <fullName evidence="7">IgGFc-binding protein-like isoform X1</fullName>
    </submittedName>
</protein>
<keyword evidence="5" id="KW-0325">Glycoprotein</keyword>
<feature type="domain" description="VWFD" evidence="6">
    <location>
        <begin position="694"/>
        <end position="874"/>
    </location>
</feature>
<keyword evidence="4" id="KW-1015">Disulfide bond</keyword>
<keyword evidence="2" id="KW-0964">Secreted</keyword>
<evidence type="ECO:0000313" key="7">
    <source>
        <dbReference type="EMBL" id="CAI5781337.1"/>
    </source>
</evidence>
<proteinExistence type="predicted"/>
<organism evidence="7 8">
    <name type="scientific">Podarcis lilfordi</name>
    <name type="common">Lilford's wall lizard</name>
    <dbReference type="NCBI Taxonomy" id="74358"/>
    <lineage>
        <taxon>Eukaryota</taxon>
        <taxon>Metazoa</taxon>
        <taxon>Chordata</taxon>
        <taxon>Craniata</taxon>
        <taxon>Vertebrata</taxon>
        <taxon>Euteleostomi</taxon>
        <taxon>Lepidosauria</taxon>
        <taxon>Squamata</taxon>
        <taxon>Bifurcata</taxon>
        <taxon>Unidentata</taxon>
        <taxon>Episquamata</taxon>
        <taxon>Laterata</taxon>
        <taxon>Lacertibaenia</taxon>
        <taxon>Lacertidae</taxon>
        <taxon>Podarcis</taxon>
    </lineage>
</organism>
<dbReference type="GO" id="GO:0031012">
    <property type="term" value="C:extracellular matrix"/>
    <property type="evidence" value="ECO:0007669"/>
    <property type="project" value="TreeGrafter"/>
</dbReference>
<dbReference type="FunFam" id="2.10.25.10:FF:000055">
    <property type="entry name" value="alpha-tectorin isoform X1"/>
    <property type="match status" value="3"/>
</dbReference>
<evidence type="ECO:0000256" key="4">
    <source>
        <dbReference type="ARBA" id="ARBA00023157"/>
    </source>
</evidence>
<dbReference type="InterPro" id="IPR001007">
    <property type="entry name" value="VWF_dom"/>
</dbReference>
<dbReference type="InterPro" id="IPR036084">
    <property type="entry name" value="Ser_inhib-like_sf"/>
</dbReference>
<dbReference type="SUPFAM" id="SSF57567">
    <property type="entry name" value="Serine protease inhibitors"/>
    <property type="match status" value="4"/>
</dbReference>
<dbReference type="FunFam" id="2.10.25.10:FF:000153">
    <property type="entry name" value="MUC5B isoform 1"/>
    <property type="match status" value="1"/>
</dbReference>
<dbReference type="InterPro" id="IPR003645">
    <property type="entry name" value="Fol_N"/>
</dbReference>
<dbReference type="CDD" id="cd19941">
    <property type="entry name" value="TIL"/>
    <property type="match status" value="4"/>
</dbReference>
<dbReference type="Pfam" id="PF17517">
    <property type="entry name" value="IgGFc_binding"/>
    <property type="match status" value="2"/>
</dbReference>
<dbReference type="Pfam" id="PF00094">
    <property type="entry name" value="VWD"/>
    <property type="match status" value="4"/>
</dbReference>
<dbReference type="SMART" id="SM00215">
    <property type="entry name" value="VWC_out"/>
    <property type="match status" value="3"/>
</dbReference>
<keyword evidence="3" id="KW-0677">Repeat</keyword>
<dbReference type="InterPro" id="IPR014853">
    <property type="entry name" value="VWF/SSPO/ZAN-like_Cys-rich_dom"/>
</dbReference>
<feature type="domain" description="VWFD" evidence="6">
    <location>
        <begin position="1121"/>
        <end position="1299"/>
    </location>
</feature>
<accession>A0AA35KN96</accession>
<dbReference type="Pfam" id="PF08742">
    <property type="entry name" value="C8"/>
    <property type="match status" value="3"/>
</dbReference>
<dbReference type="InterPro" id="IPR001846">
    <property type="entry name" value="VWF_type-D"/>
</dbReference>
<evidence type="ECO:0000256" key="3">
    <source>
        <dbReference type="ARBA" id="ARBA00022737"/>
    </source>
</evidence>
<dbReference type="InterPro" id="IPR025615">
    <property type="entry name" value="TILa_dom"/>
</dbReference>
<keyword evidence="8" id="KW-1185">Reference proteome</keyword>
<dbReference type="SMART" id="SM00832">
    <property type="entry name" value="C8"/>
    <property type="match status" value="3"/>
</dbReference>
<evidence type="ECO:0000256" key="5">
    <source>
        <dbReference type="ARBA" id="ARBA00023180"/>
    </source>
</evidence>
<evidence type="ECO:0000313" key="8">
    <source>
        <dbReference type="Proteomes" id="UP001178461"/>
    </source>
</evidence>
<sequence>MQPSQPFHFSANAGIQVLFFYTGAKNQNVTHESFLINIPALTSYSTSYRTGGIRRFANFAVVIAKTSVSSGIRLEKKVFTNTEWRPIPGTEYSFTQLSLGRKATAVSVEHPSTPFGLLIFGVSPFIGIGSTALCSCALLCPQNSHYEFCGNACPASCADRNAPSACKQPCVETCQCNDGYVLSINKRKLWKREKTEEGIRRQQLPLFSIRVHQKHKQTEASVSALSSMGMINLWTRFCLLWGISSGPAWMMFSMLPVTVSSSPLGREFITAFMQNGLPRMFQGDFKLLITGYAPATSITISMKRPALRVQTKVNAGQTLSVKIPPEAEMVGSTVFENTLTVRADKDISILSLNYKPQTADTAIVYPVASLGTEYYVVTPNVGTDRYREVAIIAWEEPTAVEVYLKGAITFQGRVYPRGTMLPISLQPYQAAQLQSQVDLSGTRIVSQKPVAVYSGHTCVSRQVHACDHVFEQLLPVSSWGTNFIIPSLPFNMEYDMVFVSTSQKTHANTQMGQSKRSRNLPAARATMYGIQGTTAMSLSASSGVQVMFFSDGGTYGNLQYDPFFMAIPDISSYCQAYHIYGHDHFENYALIIAKSSETSGITLDKRPLSGLQWKLVSGTEYSWASHSLGQGYTVHTIEHASSPFGLLSVGIGNEKAYGSPAICANDPCKNLQCRTKETCVTQNGQARCVHEYMGTCQGSAAQDFQTFDGLLVDIQDSCTYTIAKYCGSDSTLVPFALEEKSSNVNNQDAAKMQLSHLKVYGHTVTINKGESVQLMVNGVAASIPATLEGGKIKVFESNGLPIIETDFGLRVMYDTDGVVVVTLPSSYYGATCGLCGNFNTEPHDDTTYLNGTFTSSVVDWARSWKVDYQDPACSDSCQGDCLACSDRQEELFGSKRYCGVISQVSGGPFGACHPTISPTSYFNDCVSGMCLKGGDKDVLCQIVETYATACKEEGIAIDEWKVTSGCGRAQPDQQANETYAEEITPQENVHHSAGEPIHSSTASDACPENSHYEACGNACPATCSEPSAPSACKDPCVKTCQCNDGYVLNGGKCVPVENCSCMHNSLRYKAGEEFWADENCQSRCKCDPSLGQVRCRKAACKGNEKCALVNGVRRCKGTTYSTCIGTGDPHYTTFDGRKYDFQGTCVYQMAAVCSRDPTLTPFLVTVENNNRGSKAVSFTKVVTLEVYGMTISLSQEHPRKIKVNGVFVDLPFSYENKLKVYISGVHGFIKTDFDLRVSFDWYSYARVIIPNTYANAVCGLCGNANQDPSDDFVMKDGTQTTDEIQFADSWKLKEVPGCSAGCSDCPICSEAEKQTYKGDQFCGILKRKDGPLGQCHEAVDPTSYFEDCVFDTCQYKGHHDTLCSAISAYVTACQALDVKVGKWRSASFCSTPCPRHSHYELCGSGCPATCNSLSAPEVCEAPCTEGCFCDTGFILSGDQCVPPEECGCMFQGRYYKKGEEFYPGSSCQEKCRCLDNGATTCGQFSCGAHEECRVENGIQGCHPVGYGTTIASGDPHYISFDGRSFDFHGSCTYTLAQVCSQDPNLVKFSVLVENGMLDYGRSPITRTVVISVHGHSIVLERGMKWKAMVDGELYTLPMNTVDGKLWITQEGNNIIVHSSFGLTVLYDTSSFVHVSLPSTYQGHMCGLGGNFNGDTSDDFMLPNGQVTQSVDEFGASWKVPVDGAICSDGCGVECPTCAAEQTAPYEAKSSCGMIQSKTGPFKDCHSLVNPAEYLRQCLHDMCVAGGAAETLCRSLQAYAAACQLAGVKIGAWRTNSFCSLPCPANSHYELCTRSCDFTCAALSAPSQCTGDCFEGCQCDTGYVFDGEDCVSMDKCGCAYDGRYIKAGETIISNNCSEKCTCRPSGQLTCAETSCAAGETCVLTDKVRSCVRQEGHCTLSPGAWFTSFDGAKGKLLASGIYKIASYCDEQSPSWFKVLVDVSECNEDTVPAGTAVYVFFREAFISVTNYKETWVNGLLVQPPLNVSNAVSITESQDTTVIDQSSQMQVLFGSNGKVTGLLRVLLIPAHEKLLRQIYLKSQSGSMHWMHKHLRTMLYLVKKKKHPKVPARVEQPVNKRNVIIYNN</sequence>
<name>A0AA35KN96_9SAUR</name>
<gene>
    <name evidence="7" type="ORF">PODLI_1B001138</name>
</gene>
<evidence type="ECO:0000256" key="2">
    <source>
        <dbReference type="ARBA" id="ARBA00022525"/>
    </source>
</evidence>
<evidence type="ECO:0000256" key="1">
    <source>
        <dbReference type="ARBA" id="ARBA00004613"/>
    </source>
</evidence>
<dbReference type="Pfam" id="PF12714">
    <property type="entry name" value="TILa"/>
    <property type="match status" value="2"/>
</dbReference>
<dbReference type="PROSITE" id="PS51233">
    <property type="entry name" value="VWFD"/>
    <property type="match status" value="3"/>
</dbReference>
<feature type="domain" description="VWFD" evidence="6">
    <location>
        <begin position="1507"/>
        <end position="1687"/>
    </location>
</feature>
<comment type="subcellular location">
    <subcellularLocation>
        <location evidence="1">Secreted</location>
    </subcellularLocation>
</comment>
<evidence type="ECO:0000259" key="6">
    <source>
        <dbReference type="PROSITE" id="PS51233"/>
    </source>
</evidence>
<dbReference type="SMART" id="SM00216">
    <property type="entry name" value="VWD"/>
    <property type="match status" value="3"/>
</dbReference>
<dbReference type="Proteomes" id="UP001178461">
    <property type="component" value="Chromosome 8"/>
</dbReference>
<dbReference type="EMBL" id="OX395133">
    <property type="protein sequence ID" value="CAI5781337.1"/>
    <property type="molecule type" value="Genomic_DNA"/>
</dbReference>
<dbReference type="Gene3D" id="2.10.25.10">
    <property type="entry name" value="Laminin"/>
    <property type="match status" value="4"/>
</dbReference>
<dbReference type="PANTHER" id="PTHR11339">
    <property type="entry name" value="EXTRACELLULAR MATRIX GLYCOPROTEIN RELATED"/>
    <property type="match status" value="1"/>
</dbReference>
<dbReference type="InterPro" id="IPR002919">
    <property type="entry name" value="TIL_dom"/>
</dbReference>
<dbReference type="PANTHER" id="PTHR11339:SF373">
    <property type="entry name" value="VWFD DOMAIN-CONTAINING PROTEIN"/>
    <property type="match status" value="1"/>
</dbReference>
<dbReference type="SMART" id="SM00274">
    <property type="entry name" value="FOLN"/>
    <property type="match status" value="2"/>
</dbReference>
<dbReference type="Pfam" id="PF01826">
    <property type="entry name" value="TIL"/>
    <property type="match status" value="4"/>
</dbReference>
<dbReference type="InterPro" id="IPR035234">
    <property type="entry name" value="IgGFc-bd_N"/>
</dbReference>
<dbReference type="InterPro" id="IPR050780">
    <property type="entry name" value="Mucin_vWF_Thrombospondin_sf"/>
</dbReference>
<reference evidence="7" key="1">
    <citation type="submission" date="2022-12" db="EMBL/GenBank/DDBJ databases">
        <authorList>
            <person name="Alioto T."/>
            <person name="Alioto T."/>
            <person name="Gomez Garrido J."/>
        </authorList>
    </citation>
    <scope>NUCLEOTIDE SEQUENCE</scope>
</reference>
<dbReference type="GO" id="GO:0005615">
    <property type="term" value="C:extracellular space"/>
    <property type="evidence" value="ECO:0007669"/>
    <property type="project" value="TreeGrafter"/>
</dbReference>